<gene>
    <name evidence="1" type="ORF">BDV25DRAFT_122966</name>
</gene>
<accession>A0A5N6TTV9</accession>
<reference evidence="1 2" key="1">
    <citation type="submission" date="2019-04" db="EMBL/GenBank/DDBJ databases">
        <title>Friends and foes A comparative genomics study of 23 Aspergillus species from section Flavi.</title>
        <authorList>
            <consortium name="DOE Joint Genome Institute"/>
            <person name="Kjaerbolling I."/>
            <person name="Vesth T."/>
            <person name="Frisvad J.C."/>
            <person name="Nybo J.L."/>
            <person name="Theobald S."/>
            <person name="Kildgaard S."/>
            <person name="Isbrandt T."/>
            <person name="Kuo A."/>
            <person name="Sato A."/>
            <person name="Lyhne E.K."/>
            <person name="Kogle M.E."/>
            <person name="Wiebenga A."/>
            <person name="Kun R.S."/>
            <person name="Lubbers R.J."/>
            <person name="Makela M.R."/>
            <person name="Barry K."/>
            <person name="Chovatia M."/>
            <person name="Clum A."/>
            <person name="Daum C."/>
            <person name="Haridas S."/>
            <person name="He G."/>
            <person name="LaButti K."/>
            <person name="Lipzen A."/>
            <person name="Mondo S."/>
            <person name="Riley R."/>
            <person name="Salamov A."/>
            <person name="Simmons B.A."/>
            <person name="Magnuson J.K."/>
            <person name="Henrissat B."/>
            <person name="Mortensen U.H."/>
            <person name="Larsen T.O."/>
            <person name="Devries R.P."/>
            <person name="Grigoriev I.V."/>
            <person name="Machida M."/>
            <person name="Baker S.E."/>
            <person name="Andersen M.R."/>
        </authorList>
    </citation>
    <scope>NUCLEOTIDE SEQUENCE [LARGE SCALE GENOMIC DNA]</scope>
    <source>
        <strain evidence="1 2">IBT 18842</strain>
    </source>
</reference>
<evidence type="ECO:0000313" key="2">
    <source>
        <dbReference type="Proteomes" id="UP000325780"/>
    </source>
</evidence>
<dbReference type="AlphaFoldDB" id="A0A5N6TTV9"/>
<sequence length="120" mass="13337">MGPMDTQTMGLEKASRFLPHFPSFCLLFAGQHQLFFLFQSFLFSLCALSPMRQAACGSLGLTRQKPEASSTFGSTGGRGIFFLSRDSHDLLPYSFFQCPLHSINRTPFLNPRHEVAACPS</sequence>
<evidence type="ECO:0000313" key="1">
    <source>
        <dbReference type="EMBL" id="KAE8149730.1"/>
    </source>
</evidence>
<keyword evidence="2" id="KW-1185">Reference proteome</keyword>
<dbReference type="EMBL" id="ML742114">
    <property type="protein sequence ID" value="KAE8149730.1"/>
    <property type="molecule type" value="Genomic_DNA"/>
</dbReference>
<proteinExistence type="predicted"/>
<name>A0A5N6TTV9_ASPAV</name>
<organism evidence="1 2">
    <name type="scientific">Aspergillus avenaceus</name>
    <dbReference type="NCBI Taxonomy" id="36643"/>
    <lineage>
        <taxon>Eukaryota</taxon>
        <taxon>Fungi</taxon>
        <taxon>Dikarya</taxon>
        <taxon>Ascomycota</taxon>
        <taxon>Pezizomycotina</taxon>
        <taxon>Eurotiomycetes</taxon>
        <taxon>Eurotiomycetidae</taxon>
        <taxon>Eurotiales</taxon>
        <taxon>Aspergillaceae</taxon>
        <taxon>Aspergillus</taxon>
        <taxon>Aspergillus subgen. Circumdati</taxon>
    </lineage>
</organism>
<dbReference type="Proteomes" id="UP000325780">
    <property type="component" value="Unassembled WGS sequence"/>
</dbReference>
<protein>
    <submittedName>
        <fullName evidence="1">Uncharacterized protein</fullName>
    </submittedName>
</protein>